<evidence type="ECO:0000259" key="2">
    <source>
        <dbReference type="SMART" id="SM00899"/>
    </source>
</evidence>
<evidence type="ECO:0000313" key="4">
    <source>
        <dbReference type="Proteomes" id="UP001589894"/>
    </source>
</evidence>
<evidence type="ECO:0000313" key="3">
    <source>
        <dbReference type="EMBL" id="MFC0563627.1"/>
    </source>
</evidence>
<protein>
    <submittedName>
        <fullName evidence="3">FeoA domain-containing protein</fullName>
    </submittedName>
</protein>
<dbReference type="EMBL" id="JBHLUE010000004">
    <property type="protein sequence ID" value="MFC0563627.1"/>
    <property type="molecule type" value="Genomic_DNA"/>
</dbReference>
<dbReference type="SMART" id="SM00899">
    <property type="entry name" value="FeoA"/>
    <property type="match status" value="1"/>
</dbReference>
<name>A0ABV6NS74_9ACTN</name>
<dbReference type="InterPro" id="IPR007167">
    <property type="entry name" value="Fe-transptr_FeoA-like"/>
</dbReference>
<dbReference type="Gene3D" id="2.30.30.90">
    <property type="match status" value="1"/>
</dbReference>
<comment type="caution">
    <text evidence="3">The sequence shown here is derived from an EMBL/GenBank/DDBJ whole genome shotgun (WGS) entry which is preliminary data.</text>
</comment>
<keyword evidence="1" id="KW-0408">Iron</keyword>
<proteinExistence type="predicted"/>
<organism evidence="3 4">
    <name type="scientific">Plantactinospora siamensis</name>
    <dbReference type="NCBI Taxonomy" id="555372"/>
    <lineage>
        <taxon>Bacteria</taxon>
        <taxon>Bacillati</taxon>
        <taxon>Actinomycetota</taxon>
        <taxon>Actinomycetes</taxon>
        <taxon>Micromonosporales</taxon>
        <taxon>Micromonosporaceae</taxon>
        <taxon>Plantactinospora</taxon>
    </lineage>
</organism>
<dbReference type="RefSeq" id="WP_377336381.1">
    <property type="nucleotide sequence ID" value="NZ_JBHLUE010000004.1"/>
</dbReference>
<dbReference type="Proteomes" id="UP001589894">
    <property type="component" value="Unassembled WGS sequence"/>
</dbReference>
<accession>A0ABV6NS74</accession>
<evidence type="ECO:0000256" key="1">
    <source>
        <dbReference type="ARBA" id="ARBA00023004"/>
    </source>
</evidence>
<reference evidence="3 4" key="1">
    <citation type="submission" date="2024-09" db="EMBL/GenBank/DDBJ databases">
        <authorList>
            <person name="Sun Q."/>
            <person name="Mori K."/>
        </authorList>
    </citation>
    <scope>NUCLEOTIDE SEQUENCE [LARGE SCALE GENOMIC DNA]</scope>
    <source>
        <strain evidence="3 4">TBRC 2205</strain>
    </source>
</reference>
<dbReference type="InterPro" id="IPR038157">
    <property type="entry name" value="FeoA_core_dom"/>
</dbReference>
<sequence>MNLTEVRVGGTALLSAVRAPRELRRRLLELGFVPGRGIRVLGRGATGGLLLALGDARLALDVEACRAVLVSPAPVPA</sequence>
<dbReference type="Pfam" id="PF04023">
    <property type="entry name" value="FeoA"/>
    <property type="match status" value="1"/>
</dbReference>
<keyword evidence="4" id="KW-1185">Reference proteome</keyword>
<dbReference type="SUPFAM" id="SSF50037">
    <property type="entry name" value="C-terminal domain of transcriptional repressors"/>
    <property type="match status" value="1"/>
</dbReference>
<dbReference type="InterPro" id="IPR008988">
    <property type="entry name" value="Transcriptional_repressor_C"/>
</dbReference>
<gene>
    <name evidence="3" type="ORF">ACFFHU_05535</name>
</gene>
<feature type="domain" description="Ferrous iron transporter FeoA-like" evidence="2">
    <location>
        <begin position="1"/>
        <end position="72"/>
    </location>
</feature>